<dbReference type="OrthoDB" id="5061070at2759"/>
<accession>A0A812KN64</accession>
<feature type="region of interest" description="Disordered" evidence="4">
    <location>
        <begin position="512"/>
        <end position="535"/>
    </location>
</feature>
<dbReference type="InterPro" id="IPR045063">
    <property type="entry name" value="Dynamin_N"/>
</dbReference>
<proteinExistence type="inferred from homology"/>
<evidence type="ECO:0000313" key="7">
    <source>
        <dbReference type="EMBL" id="CAE7230638.1"/>
    </source>
</evidence>
<dbReference type="PRINTS" id="PR00195">
    <property type="entry name" value="DYNAMIN"/>
</dbReference>
<evidence type="ECO:0000259" key="6">
    <source>
        <dbReference type="PROSITE" id="PS51718"/>
    </source>
</evidence>
<dbReference type="InterPro" id="IPR027417">
    <property type="entry name" value="P-loop_NTPase"/>
</dbReference>
<organism evidence="7 8">
    <name type="scientific">Symbiodinium pilosum</name>
    <name type="common">Dinoflagellate</name>
    <dbReference type="NCBI Taxonomy" id="2952"/>
    <lineage>
        <taxon>Eukaryota</taxon>
        <taxon>Sar</taxon>
        <taxon>Alveolata</taxon>
        <taxon>Dinophyceae</taxon>
        <taxon>Suessiales</taxon>
        <taxon>Symbiodiniaceae</taxon>
        <taxon>Symbiodinium</taxon>
    </lineage>
</organism>
<dbReference type="Gene3D" id="3.40.50.300">
    <property type="entry name" value="P-loop containing nucleotide triphosphate hydrolases"/>
    <property type="match status" value="1"/>
</dbReference>
<evidence type="ECO:0000259" key="5">
    <source>
        <dbReference type="PROSITE" id="PS51388"/>
    </source>
</evidence>
<dbReference type="Pfam" id="PF00350">
    <property type="entry name" value="Dynamin_N"/>
    <property type="match status" value="1"/>
</dbReference>
<dbReference type="InterPro" id="IPR001401">
    <property type="entry name" value="Dynamin_GTPase"/>
</dbReference>
<dbReference type="InterPro" id="IPR019762">
    <property type="entry name" value="Dynamin_GTPase_CS"/>
</dbReference>
<dbReference type="GO" id="GO:0003924">
    <property type="term" value="F:GTPase activity"/>
    <property type="evidence" value="ECO:0007669"/>
    <property type="project" value="InterPro"/>
</dbReference>
<protein>
    <submittedName>
        <fullName evidence="7">Dnm1l protein</fullName>
    </submittedName>
</protein>
<dbReference type="GO" id="GO:0005737">
    <property type="term" value="C:cytoplasm"/>
    <property type="evidence" value="ECO:0007669"/>
    <property type="project" value="TreeGrafter"/>
</dbReference>
<dbReference type="InterPro" id="IPR020850">
    <property type="entry name" value="GED_dom"/>
</dbReference>
<dbReference type="InterPro" id="IPR000375">
    <property type="entry name" value="Dynamin_stalk"/>
</dbReference>
<feature type="domain" description="Dynamin-type G" evidence="6">
    <location>
        <begin position="23"/>
        <end position="296"/>
    </location>
</feature>
<gene>
    <name evidence="7" type="primary">dnm1l</name>
    <name evidence="7" type="ORF">SPIL2461_LOCUS3492</name>
</gene>
<dbReference type="EMBL" id="CAJNIZ010004247">
    <property type="protein sequence ID" value="CAE7230638.1"/>
    <property type="molecule type" value="Genomic_DNA"/>
</dbReference>
<evidence type="ECO:0000313" key="8">
    <source>
        <dbReference type="Proteomes" id="UP000649617"/>
    </source>
</evidence>
<dbReference type="GO" id="GO:0016020">
    <property type="term" value="C:membrane"/>
    <property type="evidence" value="ECO:0007669"/>
    <property type="project" value="TreeGrafter"/>
</dbReference>
<dbReference type="Pfam" id="PF02212">
    <property type="entry name" value="GED"/>
    <property type="match status" value="1"/>
</dbReference>
<dbReference type="SUPFAM" id="SSF52540">
    <property type="entry name" value="P-loop containing nucleoside triphosphate hydrolases"/>
    <property type="match status" value="1"/>
</dbReference>
<dbReference type="PANTHER" id="PTHR11566:SF21">
    <property type="entry name" value="DYNAMIN RELATED PROTEIN 1, ISOFORM A"/>
    <property type="match status" value="1"/>
</dbReference>
<keyword evidence="1 3" id="KW-0547">Nucleotide-binding</keyword>
<dbReference type="InterPro" id="IPR022812">
    <property type="entry name" value="Dynamin"/>
</dbReference>
<dbReference type="Gene3D" id="1.20.120.1240">
    <property type="entry name" value="Dynamin, middle domain"/>
    <property type="match status" value="1"/>
</dbReference>
<keyword evidence="2 3" id="KW-0342">GTP-binding</keyword>
<dbReference type="SMART" id="SM00053">
    <property type="entry name" value="DYNc"/>
    <property type="match status" value="1"/>
</dbReference>
<comment type="caution">
    <text evidence="7">The sequence shown here is derived from an EMBL/GenBank/DDBJ whole genome shotgun (WGS) entry which is preliminary data.</text>
</comment>
<dbReference type="GO" id="GO:0005874">
    <property type="term" value="C:microtubule"/>
    <property type="evidence" value="ECO:0007669"/>
    <property type="project" value="TreeGrafter"/>
</dbReference>
<dbReference type="InterPro" id="IPR003130">
    <property type="entry name" value="GED"/>
</dbReference>
<evidence type="ECO:0000256" key="2">
    <source>
        <dbReference type="ARBA" id="ARBA00023134"/>
    </source>
</evidence>
<dbReference type="Proteomes" id="UP000649617">
    <property type="component" value="Unassembled WGS sequence"/>
</dbReference>
<feature type="domain" description="GED" evidence="5">
    <location>
        <begin position="561"/>
        <end position="652"/>
    </location>
</feature>
<dbReference type="CDD" id="cd08771">
    <property type="entry name" value="DLP_1"/>
    <property type="match status" value="1"/>
</dbReference>
<evidence type="ECO:0000256" key="4">
    <source>
        <dbReference type="SAM" id="MobiDB-lite"/>
    </source>
</evidence>
<dbReference type="Pfam" id="PF01031">
    <property type="entry name" value="Dynamin_M"/>
    <property type="match status" value="1"/>
</dbReference>
<dbReference type="PROSITE" id="PS00410">
    <property type="entry name" value="G_DYNAMIN_1"/>
    <property type="match status" value="1"/>
</dbReference>
<dbReference type="PROSITE" id="PS51718">
    <property type="entry name" value="G_DYNAMIN_2"/>
    <property type="match status" value="1"/>
</dbReference>
<comment type="similarity">
    <text evidence="3">Belongs to the TRAFAC class dynamin-like GTPase superfamily. Dynamin/Fzo/YdjA family.</text>
</comment>
<dbReference type="SMART" id="SM00302">
    <property type="entry name" value="GED"/>
    <property type="match status" value="1"/>
</dbReference>
<evidence type="ECO:0000256" key="3">
    <source>
        <dbReference type="RuleBase" id="RU003932"/>
    </source>
</evidence>
<dbReference type="AlphaFoldDB" id="A0A812KN64"/>
<reference evidence="7" key="1">
    <citation type="submission" date="2021-02" db="EMBL/GenBank/DDBJ databases">
        <authorList>
            <person name="Dougan E. K."/>
            <person name="Rhodes N."/>
            <person name="Thang M."/>
            <person name="Chan C."/>
        </authorList>
    </citation>
    <scope>NUCLEOTIDE SEQUENCE</scope>
</reference>
<dbReference type="GO" id="GO:0005525">
    <property type="term" value="F:GTP binding"/>
    <property type="evidence" value="ECO:0007669"/>
    <property type="project" value="UniProtKB-KW"/>
</dbReference>
<evidence type="ECO:0000256" key="1">
    <source>
        <dbReference type="ARBA" id="ARBA00022741"/>
    </source>
</evidence>
<keyword evidence="8" id="KW-1185">Reference proteome</keyword>
<name>A0A812KN64_SYMPI</name>
<dbReference type="PROSITE" id="PS51388">
    <property type="entry name" value="GED"/>
    <property type="match status" value="1"/>
</dbReference>
<dbReference type="GO" id="GO:0008017">
    <property type="term" value="F:microtubule binding"/>
    <property type="evidence" value="ECO:0007669"/>
    <property type="project" value="TreeGrafter"/>
</dbReference>
<dbReference type="InterPro" id="IPR030381">
    <property type="entry name" value="G_DYNAMIN_dom"/>
</dbReference>
<sequence length="655" mass="72573">MTDPLAVLNAIHQVLVSAGLHADLSLPTIAVVGSQSVGKTSVLESLVGRDFLPRGTGIVTRRPLILQLQQVRQAGAEHQAQSEWAEFQHCNQRFIDFNDVRREIEAETARVCNGSGVSDEPILLRIFSPTVMDLTLVDLPGLTKVPTGDQPKDIARRIQDLVKKYVANNNTLILAVSAANVDLATSDALALAREVDPKGERTVGVLTKLDLAEENGTAFEALAGEVYPLRLGYTAVVCRSERASQSGMTFEDALKEEHDFFARQPRLQPLLSQCGIPNLAQRLQFLLLNHIREALPALRTNMQRVAEKCREELATLGDENLEKQMGQGPLLLYLISCYVRHFGDLLEGRVGHRLQDPPPAKLIGGARIHHIFHRVFAQEILQFDAFTGLSDMDIRVAMRNAAGPKPQLFVPEIAFERMVKRQIQKLEDPALQCVALVFEELKQLAAQSEAGDLQRFPGLREKILEVAHGVIRRSLQPTNNMVSNLIRIESEFINVDHPDFIGGLRAMSCVQETRPESPPAVEAAESRQPAPREADDVIRLPPVPLIVTPAGEPSEKERMDTELLKSLLLSYFTIVKRKIIDSVPKAIMHFMVNSAQESLHAECIAELYKSDLVAQLLQEPEELRQKRRSCEAKLAELQKAQDLLAQICDAAAGCA</sequence>
<dbReference type="PANTHER" id="PTHR11566">
    <property type="entry name" value="DYNAMIN"/>
    <property type="match status" value="1"/>
</dbReference>